<evidence type="ECO:0000256" key="1">
    <source>
        <dbReference type="ARBA" id="ARBA00001933"/>
    </source>
</evidence>
<sequence length="421" mass="45703">MPHTVIETPLEQDSARYDLTALRREFPVLEREVNGKALIYLDNAATSQTPQPVIDVFSDYYSRYNANIHRGLHTLADEATAAFEGTRQRVKGFLNAEDARQIIFTRGTTEAINLVAQSWGRNQLHPGDEVLISMLEHHSNIVPWQLLAAERGFTIKVIPVDSDGALDMDAYRELLSERTKLVAVNHVSNALGTINPVKEMAALAHQFGALILIDGAQAAPHQRVDVQDIDADFYAFSGHKVYGPTGVGVLYGKKALLEAMPPWQGGGEMIDTVSFDVGTTFAAIPHKFEAGTPAIAEVIALGRALEWMEGVGVEAISAWEGVLLHHATQAVSQVDGLRILGTAPNKAGVLSFVVDGVHAQDIGLLIDQLGVAIRTGHHCAQPLLHHFGVDATCRASFAAYNTLEEVETFVAALNRVIGMVR</sequence>
<dbReference type="Proteomes" id="UP001321125">
    <property type="component" value="Unassembled WGS sequence"/>
</dbReference>
<dbReference type="InterPro" id="IPR016454">
    <property type="entry name" value="Cysteine_dSase"/>
</dbReference>
<dbReference type="Gene3D" id="3.90.1150.10">
    <property type="entry name" value="Aspartate Aminotransferase, domain 1"/>
    <property type="match status" value="1"/>
</dbReference>
<gene>
    <name evidence="10" type="ORF">L0635_15975</name>
</gene>
<reference evidence="10 11" key="1">
    <citation type="submission" date="2022-02" db="EMBL/GenBank/DDBJ databases">
        <title>Study of halophilic communities from a Mexican lake.</title>
        <authorList>
            <person name="Hernandez-Soto L.M."/>
            <person name="Martinez-Abarca F."/>
            <person name="Ramirez-Saad H.C."/>
            <person name="Aguirre-Garrido J.F."/>
        </authorList>
    </citation>
    <scope>NUCLEOTIDE SEQUENCE [LARGE SCALE GENOMIC DNA]</scope>
    <source>
        <strain evidence="10 11">Hjan13</strain>
    </source>
</reference>
<evidence type="ECO:0000256" key="2">
    <source>
        <dbReference type="ARBA" id="ARBA00002824"/>
    </source>
</evidence>
<evidence type="ECO:0000256" key="7">
    <source>
        <dbReference type="ARBA" id="ARBA00022898"/>
    </source>
</evidence>
<dbReference type="RefSeq" id="WP_268902256.1">
    <property type="nucleotide sequence ID" value="NZ_JAKNQU010000006.1"/>
</dbReference>
<dbReference type="InterPro" id="IPR015424">
    <property type="entry name" value="PyrdxlP-dep_Trfase"/>
</dbReference>
<dbReference type="PANTHER" id="PTHR43586">
    <property type="entry name" value="CYSTEINE DESULFURASE"/>
    <property type="match status" value="1"/>
</dbReference>
<dbReference type="PANTHER" id="PTHR43586:SF8">
    <property type="entry name" value="CYSTEINE DESULFURASE 1, CHLOROPLASTIC"/>
    <property type="match status" value="1"/>
</dbReference>
<evidence type="ECO:0000256" key="4">
    <source>
        <dbReference type="ARBA" id="ARBA00012239"/>
    </source>
</evidence>
<evidence type="ECO:0000256" key="8">
    <source>
        <dbReference type="ARBA" id="ARBA00050776"/>
    </source>
</evidence>
<dbReference type="InterPro" id="IPR010970">
    <property type="entry name" value="Cys_dSase_SufS"/>
</dbReference>
<keyword evidence="7" id="KW-0663">Pyridoxal phosphate</keyword>
<protein>
    <recommendedName>
        <fullName evidence="5">Probable cysteine desulfurase</fullName>
        <ecNumber evidence="4">2.8.1.7</ecNumber>
    </recommendedName>
</protein>
<evidence type="ECO:0000313" key="10">
    <source>
        <dbReference type="EMBL" id="MCZ0928576.1"/>
    </source>
</evidence>
<name>A0ABT4IZG4_9GAMM</name>
<evidence type="ECO:0000259" key="9">
    <source>
        <dbReference type="Pfam" id="PF00266"/>
    </source>
</evidence>
<comment type="caution">
    <text evidence="10">The sequence shown here is derived from an EMBL/GenBank/DDBJ whole genome shotgun (WGS) entry which is preliminary data.</text>
</comment>
<dbReference type="InterPro" id="IPR015422">
    <property type="entry name" value="PyrdxlP-dep_Trfase_small"/>
</dbReference>
<proteinExistence type="inferred from homology"/>
<dbReference type="CDD" id="cd06453">
    <property type="entry name" value="SufS_like"/>
    <property type="match status" value="1"/>
</dbReference>
<dbReference type="EMBL" id="JAKNQU010000006">
    <property type="protein sequence ID" value="MCZ0928576.1"/>
    <property type="molecule type" value="Genomic_DNA"/>
</dbReference>
<evidence type="ECO:0000256" key="3">
    <source>
        <dbReference type="ARBA" id="ARBA00010447"/>
    </source>
</evidence>
<evidence type="ECO:0000256" key="6">
    <source>
        <dbReference type="ARBA" id="ARBA00022679"/>
    </source>
</evidence>
<comment type="similarity">
    <text evidence="3">Belongs to the class-V pyridoxal-phosphate-dependent aminotransferase family. Csd subfamily.</text>
</comment>
<feature type="domain" description="Aminotransferase class V" evidence="9">
    <location>
        <begin position="39"/>
        <end position="409"/>
    </location>
</feature>
<dbReference type="SUPFAM" id="SSF53383">
    <property type="entry name" value="PLP-dependent transferases"/>
    <property type="match status" value="1"/>
</dbReference>
<comment type="function">
    <text evidence="2">Catalyzes the removal of elemental sulfur and selenium atoms from L-cysteine, L-cystine, L-selenocysteine, and L-selenocystine to produce L-alanine.</text>
</comment>
<dbReference type="Pfam" id="PF00266">
    <property type="entry name" value="Aminotran_5"/>
    <property type="match status" value="1"/>
</dbReference>
<evidence type="ECO:0000313" key="11">
    <source>
        <dbReference type="Proteomes" id="UP001321125"/>
    </source>
</evidence>
<comment type="cofactor">
    <cofactor evidence="1">
        <name>pyridoxal 5'-phosphate</name>
        <dbReference type="ChEBI" id="CHEBI:597326"/>
    </cofactor>
</comment>
<keyword evidence="11" id="KW-1185">Reference proteome</keyword>
<dbReference type="PIRSF" id="PIRSF005572">
    <property type="entry name" value="NifS"/>
    <property type="match status" value="1"/>
</dbReference>
<evidence type="ECO:0000256" key="5">
    <source>
        <dbReference type="ARBA" id="ARBA00021850"/>
    </source>
</evidence>
<dbReference type="NCBIfam" id="TIGR01979">
    <property type="entry name" value="sufS"/>
    <property type="match status" value="1"/>
</dbReference>
<dbReference type="EC" id="2.8.1.7" evidence="4"/>
<accession>A0ABT4IZG4</accession>
<dbReference type="Gene3D" id="3.40.640.10">
    <property type="entry name" value="Type I PLP-dependent aspartate aminotransferase-like (Major domain)"/>
    <property type="match status" value="1"/>
</dbReference>
<dbReference type="InterPro" id="IPR000192">
    <property type="entry name" value="Aminotrans_V_dom"/>
</dbReference>
<organism evidence="10 11">
    <name type="scientific">Vreelandella janggokensis</name>
    <dbReference type="NCBI Taxonomy" id="370767"/>
    <lineage>
        <taxon>Bacteria</taxon>
        <taxon>Pseudomonadati</taxon>
        <taxon>Pseudomonadota</taxon>
        <taxon>Gammaproteobacteria</taxon>
        <taxon>Oceanospirillales</taxon>
        <taxon>Halomonadaceae</taxon>
        <taxon>Vreelandella</taxon>
    </lineage>
</organism>
<comment type="catalytic activity">
    <reaction evidence="8">
        <text>(sulfur carrier)-H + L-cysteine = (sulfur carrier)-SH + L-alanine</text>
        <dbReference type="Rhea" id="RHEA:43892"/>
        <dbReference type="Rhea" id="RHEA-COMP:14737"/>
        <dbReference type="Rhea" id="RHEA-COMP:14739"/>
        <dbReference type="ChEBI" id="CHEBI:29917"/>
        <dbReference type="ChEBI" id="CHEBI:35235"/>
        <dbReference type="ChEBI" id="CHEBI:57972"/>
        <dbReference type="ChEBI" id="CHEBI:64428"/>
        <dbReference type="EC" id="2.8.1.7"/>
    </reaction>
</comment>
<dbReference type="InterPro" id="IPR015421">
    <property type="entry name" value="PyrdxlP-dep_Trfase_major"/>
</dbReference>
<keyword evidence="6" id="KW-0808">Transferase</keyword>